<proteinExistence type="predicted"/>
<dbReference type="eggNOG" id="COG3087">
    <property type="taxonomic scope" value="Bacteria"/>
</dbReference>
<name>Q10XT8_TRIEI</name>
<feature type="compositionally biased region" description="Basic and acidic residues" evidence="1">
    <location>
        <begin position="372"/>
        <end position="382"/>
    </location>
</feature>
<sequence>MLTYILALAVGLGSLALYIVAFFFPEVHRKNDFIWSGVGLFYALVLWFCAGRITGAVLLGQVASVALLGWFTSESLMLRRQVTPVVEQTKISTEKSTEDYTQKKSKIVSETTSISEVENMEKLDLSDSPITSTKQSENITTEELVNIVKTGETESELLSSETTSDLSKIIKESEAETTESMTEKNVLTDAKTELDTSQKLDKSLSKKARGFAQLLTPMSGILSNIKNVIQGRDNKNTDSDSISTQNQADTEKLTSIEEVNTEVNETISQTEDTQAKQESLIEKEESIVSDVKTDKTTLTEVEKEANSSSKLESTPTEKPATETSKLAEVSALEDSSSSPEIITTQDSQNQEENLTAISSEEKNETDNSTSDLSKDSQNKSVD</sequence>
<feature type="transmembrane region" description="Helical" evidence="2">
    <location>
        <begin position="44"/>
        <end position="71"/>
    </location>
</feature>
<dbReference type="HOGENOM" id="CLU_723487_0_0_3"/>
<dbReference type="InterPro" id="IPR010004">
    <property type="entry name" value="Uncharacterised_Ycf66"/>
</dbReference>
<evidence type="ECO:0000313" key="3">
    <source>
        <dbReference type="EMBL" id="ABG52936.1"/>
    </source>
</evidence>
<keyword evidence="2" id="KW-0472">Membrane</keyword>
<feature type="compositionally biased region" description="Basic and acidic residues" evidence="1">
    <location>
        <begin position="273"/>
        <end position="305"/>
    </location>
</feature>
<feature type="compositionally biased region" description="Polar residues" evidence="1">
    <location>
        <begin position="306"/>
        <end position="324"/>
    </location>
</feature>
<dbReference type="EMBL" id="CP000393">
    <property type="protein sequence ID" value="ABG52936.1"/>
    <property type="molecule type" value="Genomic_DNA"/>
</dbReference>
<evidence type="ECO:0000256" key="1">
    <source>
        <dbReference type="SAM" id="MobiDB-lite"/>
    </source>
</evidence>
<dbReference type="OrthoDB" id="532877at2"/>
<accession>Q10XT8</accession>
<keyword evidence="2" id="KW-0812">Transmembrane</keyword>
<organism evidence="3">
    <name type="scientific">Trichodesmium erythraeum (strain IMS101)</name>
    <dbReference type="NCBI Taxonomy" id="203124"/>
    <lineage>
        <taxon>Bacteria</taxon>
        <taxon>Bacillati</taxon>
        <taxon>Cyanobacteriota</taxon>
        <taxon>Cyanophyceae</taxon>
        <taxon>Oscillatoriophycideae</taxon>
        <taxon>Oscillatoriales</taxon>
        <taxon>Microcoleaceae</taxon>
        <taxon>Trichodesmium</taxon>
    </lineage>
</organism>
<gene>
    <name evidence="3" type="ordered locus">Tery_3901</name>
</gene>
<reference evidence="3" key="1">
    <citation type="submission" date="2006-06" db="EMBL/GenBank/DDBJ databases">
        <title>Complete sequence of Trichodesmium erythraeum IMS101.</title>
        <authorList>
            <consortium name="US DOE Joint Genome Institute"/>
            <person name="Copeland A."/>
            <person name="Lucas S."/>
            <person name="Lapidus A."/>
            <person name="Barry K."/>
            <person name="Detter J.C."/>
            <person name="Glavina del Rio T."/>
            <person name="Hammon N."/>
            <person name="Israni S."/>
            <person name="Dalin E."/>
            <person name="Tice H."/>
            <person name="Pitluck S."/>
            <person name="Kiss H."/>
            <person name="Munk A.C."/>
            <person name="Brettin T."/>
            <person name="Bruce D."/>
            <person name="Han C."/>
            <person name="Tapia R."/>
            <person name="Gilna P."/>
            <person name="Schmutz J."/>
            <person name="Larimer F."/>
            <person name="Land M."/>
            <person name="Hauser L."/>
            <person name="Kyrpides N."/>
            <person name="Kim E."/>
            <person name="Richardson P."/>
        </authorList>
    </citation>
    <scope>NUCLEOTIDE SEQUENCE [LARGE SCALE GENOMIC DNA]</scope>
    <source>
        <strain evidence="3">IMS101</strain>
    </source>
</reference>
<protein>
    <recommendedName>
        <fullName evidence="4">Ycf66-like protein</fullName>
    </recommendedName>
</protein>
<keyword evidence="2" id="KW-1133">Transmembrane helix</keyword>
<feature type="region of interest" description="Disordered" evidence="1">
    <location>
        <begin position="266"/>
        <end position="382"/>
    </location>
</feature>
<dbReference type="Pfam" id="PF07444">
    <property type="entry name" value="Ycf66_N"/>
    <property type="match status" value="1"/>
</dbReference>
<dbReference type="RefSeq" id="WP_011613266.1">
    <property type="nucleotide sequence ID" value="NC_008312.1"/>
</dbReference>
<feature type="transmembrane region" description="Helical" evidence="2">
    <location>
        <begin position="5"/>
        <end position="24"/>
    </location>
</feature>
<feature type="compositionally biased region" description="Polar residues" evidence="1">
    <location>
        <begin position="333"/>
        <end position="358"/>
    </location>
</feature>
<dbReference type="KEGG" id="ter:Tery_3901"/>
<dbReference type="STRING" id="203124.Tery_3901"/>
<dbReference type="AlphaFoldDB" id="Q10XT8"/>
<evidence type="ECO:0000256" key="2">
    <source>
        <dbReference type="SAM" id="Phobius"/>
    </source>
</evidence>
<evidence type="ECO:0008006" key="4">
    <source>
        <dbReference type="Google" id="ProtNLM"/>
    </source>
</evidence>